<dbReference type="InterPro" id="IPR001841">
    <property type="entry name" value="Znf_RING"/>
</dbReference>
<feature type="region of interest" description="Disordered" evidence="5">
    <location>
        <begin position="372"/>
        <end position="518"/>
    </location>
</feature>
<keyword evidence="3" id="KW-0862">Zinc</keyword>
<dbReference type="SMART" id="SM00184">
    <property type="entry name" value="RING"/>
    <property type="match status" value="1"/>
</dbReference>
<dbReference type="PANTHER" id="PTHR15898:SF13">
    <property type="entry name" value="BIFUNCTIONAL APOPTOSIS REGULATOR"/>
    <property type="match status" value="1"/>
</dbReference>
<dbReference type="Gene3D" id="3.30.40.10">
    <property type="entry name" value="Zinc/RING finger domain, C3HC4 (zinc finger)"/>
    <property type="match status" value="1"/>
</dbReference>
<comment type="caution">
    <text evidence="7">The sequence shown here is derived from an EMBL/GenBank/DDBJ whole genome shotgun (WGS) entry which is preliminary data.</text>
</comment>
<dbReference type="SUPFAM" id="SSF57850">
    <property type="entry name" value="RING/U-box"/>
    <property type="match status" value="1"/>
</dbReference>
<evidence type="ECO:0000256" key="3">
    <source>
        <dbReference type="ARBA" id="ARBA00022833"/>
    </source>
</evidence>
<keyword evidence="1" id="KW-0479">Metal-binding</keyword>
<accession>A0AAN7ZRJ9</accession>
<gene>
    <name evidence="7" type="primary">PSH1</name>
    <name evidence="7" type="ORF">LTR97_010011</name>
</gene>
<feature type="compositionally biased region" description="Polar residues" evidence="5">
    <location>
        <begin position="23"/>
        <end position="41"/>
    </location>
</feature>
<sequence>MASTTGDLPHYNGGNARKRLKTSRNGGTASPAPSNNSAIMARPSTNLSNAHIHDGNCHHESALKTLHGDVDAMRTLVSCQICQRFMYEPYALSCGHTYCYSCLNQWLGSNAKTTCPDCRAVISQQPTPSYVIRELVLIFVSRTQLLPDGETAEEHDNMAKEEAALVAKDKANAHPITGGLFKGSFKAGSRRNRLMPMYDPGDAVQRCPACHWELEGNYCAHCQMTIGATGLSDYDDSDTSEDEIDQDLIEDFDADHNLGMHGPVHVNLDTEDEDDMWGDAVDDVDGEMDEATLQAAFGGIPRRAMAAGHRHGRHAVVTITSDEDSDEDDDEHDSDLERFIDDQAREDEEHEGLLDSSDTEVQEIPRARLVQRGHVVISDDEDEGVGRTQDDAISLESSDDEAPVLGTAGRTKRNRVMARPRAVVITSDEDSSDSDDESVAQPAPEFTNGGFSPLQEGPDDEESSPAPTFHFEDHELEDSSDASSAPPVYYHEDFPETSSVDDEAYDNGIENGYESGPH</sequence>
<organism evidence="7 8">
    <name type="scientific">Elasticomyces elasticus</name>
    <dbReference type="NCBI Taxonomy" id="574655"/>
    <lineage>
        <taxon>Eukaryota</taxon>
        <taxon>Fungi</taxon>
        <taxon>Dikarya</taxon>
        <taxon>Ascomycota</taxon>
        <taxon>Pezizomycotina</taxon>
        <taxon>Dothideomycetes</taxon>
        <taxon>Dothideomycetidae</taxon>
        <taxon>Mycosphaerellales</taxon>
        <taxon>Teratosphaeriaceae</taxon>
        <taxon>Elasticomyces</taxon>
    </lineage>
</organism>
<dbReference type="PROSITE" id="PS00518">
    <property type="entry name" value="ZF_RING_1"/>
    <property type="match status" value="1"/>
</dbReference>
<dbReference type="GO" id="GO:0008270">
    <property type="term" value="F:zinc ion binding"/>
    <property type="evidence" value="ECO:0007669"/>
    <property type="project" value="UniProtKB-KW"/>
</dbReference>
<dbReference type="InterPro" id="IPR013083">
    <property type="entry name" value="Znf_RING/FYVE/PHD"/>
</dbReference>
<evidence type="ECO:0000313" key="7">
    <source>
        <dbReference type="EMBL" id="KAK5693442.1"/>
    </source>
</evidence>
<evidence type="ECO:0000256" key="2">
    <source>
        <dbReference type="ARBA" id="ARBA00022771"/>
    </source>
</evidence>
<evidence type="ECO:0000259" key="6">
    <source>
        <dbReference type="PROSITE" id="PS50089"/>
    </source>
</evidence>
<keyword evidence="2 4" id="KW-0863">Zinc-finger</keyword>
<dbReference type="AlphaFoldDB" id="A0AAN7ZRJ9"/>
<feature type="region of interest" description="Disordered" evidence="5">
    <location>
        <begin position="309"/>
        <end position="334"/>
    </location>
</feature>
<name>A0AAN7ZRJ9_9PEZI</name>
<feature type="region of interest" description="Disordered" evidence="5">
    <location>
        <begin position="1"/>
        <end position="41"/>
    </location>
</feature>
<proteinExistence type="predicted"/>
<feature type="domain" description="RING-type" evidence="6">
    <location>
        <begin position="79"/>
        <end position="119"/>
    </location>
</feature>
<dbReference type="InterPro" id="IPR017907">
    <property type="entry name" value="Znf_RING_CS"/>
</dbReference>
<dbReference type="GO" id="GO:0005634">
    <property type="term" value="C:nucleus"/>
    <property type="evidence" value="ECO:0007669"/>
    <property type="project" value="TreeGrafter"/>
</dbReference>
<dbReference type="EMBL" id="JAVRQU010000017">
    <property type="protein sequence ID" value="KAK5693442.1"/>
    <property type="molecule type" value="Genomic_DNA"/>
</dbReference>
<protein>
    <submittedName>
        <fullName evidence="7">E3 ubiquitin ligase</fullName>
    </submittedName>
</protein>
<dbReference type="Pfam" id="PF00097">
    <property type="entry name" value="zf-C3HC4"/>
    <property type="match status" value="1"/>
</dbReference>
<evidence type="ECO:0000313" key="8">
    <source>
        <dbReference type="Proteomes" id="UP001310594"/>
    </source>
</evidence>
<dbReference type="CDD" id="cd16568">
    <property type="entry name" value="RING-HC_ScPSH1-like"/>
    <property type="match status" value="1"/>
</dbReference>
<feature type="compositionally biased region" description="Acidic residues" evidence="5">
    <location>
        <begin position="427"/>
        <end position="438"/>
    </location>
</feature>
<dbReference type="Proteomes" id="UP001310594">
    <property type="component" value="Unassembled WGS sequence"/>
</dbReference>
<dbReference type="PANTHER" id="PTHR15898">
    <property type="entry name" value="BIFUNCTIONAL APOPTOSIS REGULATOR"/>
    <property type="match status" value="1"/>
</dbReference>
<feature type="compositionally biased region" description="Acidic residues" evidence="5">
    <location>
        <begin position="321"/>
        <end position="334"/>
    </location>
</feature>
<dbReference type="GO" id="GO:0061630">
    <property type="term" value="F:ubiquitin protein ligase activity"/>
    <property type="evidence" value="ECO:0007669"/>
    <property type="project" value="TreeGrafter"/>
</dbReference>
<dbReference type="PROSITE" id="PS50089">
    <property type="entry name" value="ZF_RING_2"/>
    <property type="match status" value="1"/>
</dbReference>
<dbReference type="InterPro" id="IPR018957">
    <property type="entry name" value="Znf_C3HC4_RING-type"/>
</dbReference>
<reference evidence="7" key="1">
    <citation type="submission" date="2023-08" db="EMBL/GenBank/DDBJ databases">
        <title>Black Yeasts Isolated from many extreme environments.</title>
        <authorList>
            <person name="Coleine C."/>
            <person name="Stajich J.E."/>
            <person name="Selbmann L."/>
        </authorList>
    </citation>
    <scope>NUCLEOTIDE SEQUENCE</scope>
    <source>
        <strain evidence="7">CCFEE 5810</strain>
    </source>
</reference>
<dbReference type="GO" id="GO:0043161">
    <property type="term" value="P:proteasome-mediated ubiquitin-dependent protein catabolic process"/>
    <property type="evidence" value="ECO:0007669"/>
    <property type="project" value="TreeGrafter"/>
</dbReference>
<evidence type="ECO:0000256" key="1">
    <source>
        <dbReference type="ARBA" id="ARBA00022723"/>
    </source>
</evidence>
<evidence type="ECO:0000256" key="4">
    <source>
        <dbReference type="PROSITE-ProRule" id="PRU00175"/>
    </source>
</evidence>
<evidence type="ECO:0000256" key="5">
    <source>
        <dbReference type="SAM" id="MobiDB-lite"/>
    </source>
</evidence>